<accession>A0A250X224</accession>
<reference evidence="4 5" key="1">
    <citation type="submission" date="2017-08" db="EMBL/GenBank/DDBJ databases">
        <title>Acidophilic green algal genome provides insights into adaptation to an acidic environment.</title>
        <authorList>
            <person name="Hirooka S."/>
            <person name="Hirose Y."/>
            <person name="Kanesaki Y."/>
            <person name="Higuchi S."/>
            <person name="Fujiwara T."/>
            <person name="Onuma R."/>
            <person name="Era A."/>
            <person name="Ohbayashi R."/>
            <person name="Uzuka A."/>
            <person name="Nozaki H."/>
            <person name="Yoshikawa H."/>
            <person name="Miyagishima S.Y."/>
        </authorList>
    </citation>
    <scope>NUCLEOTIDE SEQUENCE [LARGE SCALE GENOMIC DNA]</scope>
    <source>
        <strain evidence="4 5">NIES-2499</strain>
    </source>
</reference>
<dbReference type="SFLD" id="SFLDS00019">
    <property type="entry name" value="Glutathione_Transferase_(cytos"/>
    <property type="match status" value="1"/>
</dbReference>
<dbReference type="InterPro" id="IPR036282">
    <property type="entry name" value="Glutathione-S-Trfase_C_sf"/>
</dbReference>
<gene>
    <name evidence="4" type="ORF">CEUSTIGMA_g4567.t1</name>
</gene>
<sequence length="270" mass="30234">MQAIRHTSKLFRSPRKSSLRPSSKMSVEASSERPIVYDIPVSNHGARVRFVLYKKGLESMYDLKPPTSIGGLQSEQYKALSPQGKMPLLVLPDGTALPESEVIVQYLLEKHRDVGPSLLAATPELRAKANLITRLHDIYIASIQACMYRAMDSPEMRCKQIGDLAAQLDILDKAIVGPYAAGDDITAADGALFPTMVFCDFMLPTYFGWTGLWETRPKLKAWWATISQDPEAARIIKEVREALDGWAESDRWNKTGINAQVKLEGFKWSY</sequence>
<dbReference type="Gene3D" id="1.20.1050.10">
    <property type="match status" value="1"/>
</dbReference>
<evidence type="ECO:0000313" key="4">
    <source>
        <dbReference type="EMBL" id="GAX77121.1"/>
    </source>
</evidence>
<dbReference type="InterPro" id="IPR010987">
    <property type="entry name" value="Glutathione-S-Trfase_C-like"/>
</dbReference>
<feature type="compositionally biased region" description="Basic residues" evidence="1">
    <location>
        <begin position="1"/>
        <end position="18"/>
    </location>
</feature>
<evidence type="ECO:0000256" key="1">
    <source>
        <dbReference type="SAM" id="MobiDB-lite"/>
    </source>
</evidence>
<name>A0A250X224_9CHLO</name>
<dbReference type="PANTHER" id="PTHR43968">
    <property type="match status" value="1"/>
</dbReference>
<evidence type="ECO:0000313" key="5">
    <source>
        <dbReference type="Proteomes" id="UP000232323"/>
    </source>
</evidence>
<dbReference type="SUPFAM" id="SSF52833">
    <property type="entry name" value="Thioredoxin-like"/>
    <property type="match status" value="1"/>
</dbReference>
<dbReference type="CDD" id="cd00570">
    <property type="entry name" value="GST_N_family"/>
    <property type="match status" value="1"/>
</dbReference>
<dbReference type="CDD" id="cd00299">
    <property type="entry name" value="GST_C_family"/>
    <property type="match status" value="1"/>
</dbReference>
<dbReference type="PROSITE" id="PS50404">
    <property type="entry name" value="GST_NTER"/>
    <property type="match status" value="1"/>
</dbReference>
<dbReference type="Gene3D" id="3.40.30.10">
    <property type="entry name" value="Glutaredoxin"/>
    <property type="match status" value="1"/>
</dbReference>
<dbReference type="InterPro" id="IPR050983">
    <property type="entry name" value="GST_Omega/HSP26"/>
</dbReference>
<dbReference type="STRING" id="1157962.A0A250X224"/>
<evidence type="ECO:0000259" key="3">
    <source>
        <dbReference type="PROSITE" id="PS50405"/>
    </source>
</evidence>
<dbReference type="EMBL" id="BEGY01000022">
    <property type="protein sequence ID" value="GAX77121.1"/>
    <property type="molecule type" value="Genomic_DNA"/>
</dbReference>
<dbReference type="Pfam" id="PF13417">
    <property type="entry name" value="GST_N_3"/>
    <property type="match status" value="1"/>
</dbReference>
<dbReference type="PROSITE" id="PS50405">
    <property type="entry name" value="GST_CTER"/>
    <property type="match status" value="1"/>
</dbReference>
<dbReference type="SUPFAM" id="SSF47616">
    <property type="entry name" value="GST C-terminal domain-like"/>
    <property type="match status" value="1"/>
</dbReference>
<comment type="caution">
    <text evidence="4">The sequence shown here is derived from an EMBL/GenBank/DDBJ whole genome shotgun (WGS) entry which is preliminary data.</text>
</comment>
<dbReference type="PANTHER" id="PTHR43968:SF6">
    <property type="entry name" value="GLUTATHIONE S-TRANSFERASE OMEGA"/>
    <property type="match status" value="1"/>
</dbReference>
<dbReference type="AlphaFoldDB" id="A0A250X224"/>
<feature type="domain" description="GST C-terminal" evidence="3">
    <location>
        <begin position="122"/>
        <end position="257"/>
    </location>
</feature>
<dbReference type="InterPro" id="IPR004045">
    <property type="entry name" value="Glutathione_S-Trfase_N"/>
</dbReference>
<dbReference type="GO" id="GO:0005737">
    <property type="term" value="C:cytoplasm"/>
    <property type="evidence" value="ECO:0007669"/>
    <property type="project" value="TreeGrafter"/>
</dbReference>
<evidence type="ECO:0008006" key="6">
    <source>
        <dbReference type="Google" id="ProtNLM"/>
    </source>
</evidence>
<dbReference type="InterPro" id="IPR036249">
    <property type="entry name" value="Thioredoxin-like_sf"/>
</dbReference>
<dbReference type="OrthoDB" id="422574at2759"/>
<organism evidence="4 5">
    <name type="scientific">Chlamydomonas eustigma</name>
    <dbReference type="NCBI Taxonomy" id="1157962"/>
    <lineage>
        <taxon>Eukaryota</taxon>
        <taxon>Viridiplantae</taxon>
        <taxon>Chlorophyta</taxon>
        <taxon>core chlorophytes</taxon>
        <taxon>Chlorophyceae</taxon>
        <taxon>CS clade</taxon>
        <taxon>Chlamydomonadales</taxon>
        <taxon>Chlamydomonadaceae</taxon>
        <taxon>Chlamydomonas</taxon>
    </lineage>
</organism>
<proteinExistence type="predicted"/>
<dbReference type="InterPro" id="IPR040079">
    <property type="entry name" value="Glutathione_S-Trfase"/>
</dbReference>
<feature type="region of interest" description="Disordered" evidence="1">
    <location>
        <begin position="1"/>
        <end position="26"/>
    </location>
</feature>
<keyword evidence="5" id="KW-1185">Reference proteome</keyword>
<feature type="domain" description="GST N-terminal" evidence="2">
    <location>
        <begin position="32"/>
        <end position="115"/>
    </location>
</feature>
<protein>
    <recommendedName>
        <fullName evidence="6">GST N-terminal domain-containing protein</fullName>
    </recommendedName>
</protein>
<dbReference type="Proteomes" id="UP000232323">
    <property type="component" value="Unassembled WGS sequence"/>
</dbReference>
<evidence type="ECO:0000259" key="2">
    <source>
        <dbReference type="PROSITE" id="PS50404"/>
    </source>
</evidence>
<dbReference type="Pfam" id="PF13410">
    <property type="entry name" value="GST_C_2"/>
    <property type="match status" value="1"/>
</dbReference>